<dbReference type="KEGG" id="gso:PH603_14795"/>
<organism evidence="3 4">
    <name type="scientific">Gimibacter soli</name>
    <dbReference type="NCBI Taxonomy" id="3024400"/>
    <lineage>
        <taxon>Bacteria</taxon>
        <taxon>Pseudomonadati</taxon>
        <taxon>Pseudomonadota</taxon>
        <taxon>Alphaproteobacteria</taxon>
        <taxon>Kordiimonadales</taxon>
        <taxon>Temperatibacteraceae</taxon>
        <taxon>Gimibacter</taxon>
    </lineage>
</organism>
<name>A0AAF0BLS4_9PROT</name>
<dbReference type="InterPro" id="IPR018655">
    <property type="entry name" value="DUF2086"/>
</dbReference>
<comment type="similarity">
    <text evidence="1">Belongs to the iron/ascorbate-dependent oxidoreductase family.</text>
</comment>
<keyword evidence="1" id="KW-0408">Iron</keyword>
<dbReference type="GO" id="GO:0046872">
    <property type="term" value="F:metal ion binding"/>
    <property type="evidence" value="ECO:0007669"/>
    <property type="project" value="UniProtKB-KW"/>
</dbReference>
<evidence type="ECO:0000259" key="2">
    <source>
        <dbReference type="PROSITE" id="PS51471"/>
    </source>
</evidence>
<dbReference type="Gene3D" id="2.60.120.620">
    <property type="entry name" value="q2cbj1_9rhob like domain"/>
    <property type="match status" value="1"/>
</dbReference>
<dbReference type="Proteomes" id="UP001217500">
    <property type="component" value="Chromosome"/>
</dbReference>
<dbReference type="EMBL" id="CP116805">
    <property type="protein sequence ID" value="WCL53805.1"/>
    <property type="molecule type" value="Genomic_DNA"/>
</dbReference>
<evidence type="ECO:0000313" key="3">
    <source>
        <dbReference type="EMBL" id="WCL53805.1"/>
    </source>
</evidence>
<dbReference type="RefSeq" id="WP_289503422.1">
    <property type="nucleotide sequence ID" value="NZ_CP116805.1"/>
</dbReference>
<dbReference type="PROSITE" id="PS51471">
    <property type="entry name" value="FE2OG_OXY"/>
    <property type="match status" value="1"/>
</dbReference>
<evidence type="ECO:0000313" key="4">
    <source>
        <dbReference type="Proteomes" id="UP001217500"/>
    </source>
</evidence>
<feature type="domain" description="Fe2OG dioxygenase" evidence="2">
    <location>
        <begin position="127"/>
        <end position="240"/>
    </location>
</feature>
<reference evidence="3" key="1">
    <citation type="submission" date="2023-01" db="EMBL/GenBank/DDBJ databases">
        <title>The genome sequence of Kordiimonadaceae bacterium 6D33.</title>
        <authorList>
            <person name="Liu Y."/>
        </authorList>
    </citation>
    <scope>NUCLEOTIDE SEQUENCE</scope>
    <source>
        <strain evidence="3">6D33</strain>
    </source>
</reference>
<dbReference type="AlphaFoldDB" id="A0AAF0BLS4"/>
<keyword evidence="1" id="KW-0560">Oxidoreductase</keyword>
<evidence type="ECO:0000256" key="1">
    <source>
        <dbReference type="RuleBase" id="RU003682"/>
    </source>
</evidence>
<dbReference type="InterPro" id="IPR005123">
    <property type="entry name" value="Oxoglu/Fe-dep_dioxygenase_dom"/>
</dbReference>
<dbReference type="Pfam" id="PF09859">
    <property type="entry name" value="Oxygenase-NA"/>
    <property type="match status" value="1"/>
</dbReference>
<keyword evidence="4" id="KW-1185">Reference proteome</keyword>
<accession>A0AAF0BLS4</accession>
<protein>
    <submittedName>
        <fullName evidence="3">2OG-Fe(II) oxygenase</fullName>
    </submittedName>
</protein>
<sequence length="241" mass="26577">MNAPVALTPASRIETIDWAAARATLLDRGFAPLGPLVSRAECEGLQAGFDDEAGFRSHIHMARHGFGMGEYKYYSYPLPALIGDLRAGLYEQLVPAAETWAERLGVEASYPASHADYAALCHANGQVRPTPLVLRYKAGDYNRLHQDLYGDIYFPFQVAVLLSEPGRDFEGGEFVLVENTPRMQSRTSVVPLRQGEAVVFAVNERPRLGSRGYHRATLRHGVSDILSGHRATLGIIFHDAR</sequence>
<keyword evidence="1" id="KW-0479">Metal-binding</keyword>
<proteinExistence type="inferred from homology"/>
<dbReference type="GO" id="GO:0016491">
    <property type="term" value="F:oxidoreductase activity"/>
    <property type="evidence" value="ECO:0007669"/>
    <property type="project" value="UniProtKB-KW"/>
</dbReference>
<gene>
    <name evidence="3" type="ORF">PH603_14795</name>
</gene>